<proteinExistence type="predicted"/>
<comment type="caution">
    <text evidence="1">The sequence shown here is derived from an EMBL/GenBank/DDBJ whole genome shotgun (WGS) entry which is preliminary data.</text>
</comment>
<keyword evidence="2" id="KW-1185">Reference proteome</keyword>
<gene>
    <name evidence="1" type="ORF">KIW84_064118</name>
</gene>
<evidence type="ECO:0000313" key="2">
    <source>
        <dbReference type="Proteomes" id="UP001058974"/>
    </source>
</evidence>
<dbReference type="SUPFAM" id="SSF56112">
    <property type="entry name" value="Protein kinase-like (PK-like)"/>
    <property type="match status" value="1"/>
</dbReference>
<organism evidence="1 2">
    <name type="scientific">Pisum sativum</name>
    <name type="common">Garden pea</name>
    <name type="synonym">Lathyrus oleraceus</name>
    <dbReference type="NCBI Taxonomy" id="3888"/>
    <lineage>
        <taxon>Eukaryota</taxon>
        <taxon>Viridiplantae</taxon>
        <taxon>Streptophyta</taxon>
        <taxon>Embryophyta</taxon>
        <taxon>Tracheophyta</taxon>
        <taxon>Spermatophyta</taxon>
        <taxon>Magnoliopsida</taxon>
        <taxon>eudicotyledons</taxon>
        <taxon>Gunneridae</taxon>
        <taxon>Pentapetalae</taxon>
        <taxon>rosids</taxon>
        <taxon>fabids</taxon>
        <taxon>Fabales</taxon>
        <taxon>Fabaceae</taxon>
        <taxon>Papilionoideae</taxon>
        <taxon>50 kb inversion clade</taxon>
        <taxon>NPAAA clade</taxon>
        <taxon>Hologalegina</taxon>
        <taxon>IRL clade</taxon>
        <taxon>Fabeae</taxon>
        <taxon>Lathyrus</taxon>
    </lineage>
</organism>
<dbReference type="InterPro" id="IPR011009">
    <property type="entry name" value="Kinase-like_dom_sf"/>
</dbReference>
<accession>A0A9D4WDH7</accession>
<evidence type="ECO:0000313" key="1">
    <source>
        <dbReference type="EMBL" id="KAI5398626.1"/>
    </source>
</evidence>
<protein>
    <recommendedName>
        <fullName evidence="3">Protein kinase domain-containing protein</fullName>
    </recommendedName>
</protein>
<dbReference type="AlphaFoldDB" id="A0A9D4WDH7"/>
<reference evidence="1 2" key="1">
    <citation type="journal article" date="2022" name="Nat. Genet.">
        <title>Improved pea reference genome and pan-genome highlight genomic features and evolutionary characteristics.</title>
        <authorList>
            <person name="Yang T."/>
            <person name="Liu R."/>
            <person name="Luo Y."/>
            <person name="Hu S."/>
            <person name="Wang D."/>
            <person name="Wang C."/>
            <person name="Pandey M.K."/>
            <person name="Ge S."/>
            <person name="Xu Q."/>
            <person name="Li N."/>
            <person name="Li G."/>
            <person name="Huang Y."/>
            <person name="Saxena R.K."/>
            <person name="Ji Y."/>
            <person name="Li M."/>
            <person name="Yan X."/>
            <person name="He Y."/>
            <person name="Liu Y."/>
            <person name="Wang X."/>
            <person name="Xiang C."/>
            <person name="Varshney R.K."/>
            <person name="Ding H."/>
            <person name="Gao S."/>
            <person name="Zong X."/>
        </authorList>
    </citation>
    <scope>NUCLEOTIDE SEQUENCE [LARGE SCALE GENOMIC DNA]</scope>
    <source>
        <strain evidence="1 2">cv. Zhongwan 6</strain>
    </source>
</reference>
<dbReference type="Gene3D" id="3.30.200.20">
    <property type="entry name" value="Phosphorylase Kinase, domain 1"/>
    <property type="match status" value="1"/>
</dbReference>
<dbReference type="Proteomes" id="UP001058974">
    <property type="component" value="Chromosome 6"/>
</dbReference>
<sequence length="149" mass="16106">MQPLVNVDFFTEYGEGSIYKIEEVVGKGSYGVVCSAFDTHTGENVAMNFNTKKNTNDQSAPRIAYGNMDHSDAITDFVPLSIVLGHVLIKRRARTPTVKRLSLQFLYLDPIKTTDVKPDVVTSAKGYVAAKAVGSVGSTEKPGSNSCTV</sequence>
<name>A0A9D4WDH7_PEA</name>
<dbReference type="EMBL" id="JAMSHJ010000006">
    <property type="protein sequence ID" value="KAI5398626.1"/>
    <property type="molecule type" value="Genomic_DNA"/>
</dbReference>
<dbReference type="Gramene" id="Psat06G0411800-T1">
    <property type="protein sequence ID" value="KAI5398626.1"/>
    <property type="gene ID" value="KIW84_064118"/>
</dbReference>
<evidence type="ECO:0008006" key="3">
    <source>
        <dbReference type="Google" id="ProtNLM"/>
    </source>
</evidence>